<protein>
    <submittedName>
        <fullName evidence="1">Uncharacterized protein</fullName>
    </submittedName>
</protein>
<keyword evidence="2" id="KW-1185">Reference proteome</keyword>
<sequence>MSEEVKPENQEEFMPQVTLVQHFGNIEGILAAFQPTVNSPAKVCTVTMNVNNISACVIEEVQYFKYNDKEVDAALLKYRATLDKDINHRDVVSLFGDLHKLLEKVLKRTYYMNSGAIITTYTSPCITEPVLTDDAQFYVTAASSPDWWMKNNALKTVVEAIREHIPGFSPWRGAKDDFISMLENERNRRSALLPKK</sequence>
<dbReference type="GeneID" id="26626560"/>
<evidence type="ECO:0000313" key="2">
    <source>
        <dbReference type="Proteomes" id="UP000202424"/>
    </source>
</evidence>
<name>A0A0N7GFL6_9CAUD</name>
<dbReference type="KEGG" id="vg:26626560"/>
<dbReference type="Proteomes" id="UP000202424">
    <property type="component" value="Segment"/>
</dbReference>
<evidence type="ECO:0000313" key="1">
    <source>
        <dbReference type="EMBL" id="ALH47010.1"/>
    </source>
</evidence>
<accession>A0A0N7GFL6</accession>
<dbReference type="EMBL" id="KT454805">
    <property type="protein sequence ID" value="ALH47010.1"/>
    <property type="molecule type" value="Genomic_DNA"/>
</dbReference>
<dbReference type="OrthoDB" id="8538at10239"/>
<dbReference type="RefSeq" id="YP_009199370.1">
    <property type="nucleotide sequence ID" value="NC_028808.2"/>
</dbReference>
<reference evidence="1 2" key="1">
    <citation type="journal article" date="2017" name="MBio">
        <title>Novel 'Superspreader' Bacteriophages Promote Horizontal Gene Transfer by Transformation.</title>
        <authorList>
            <person name="Keen E.C."/>
            <person name="Bliskovsky V.V."/>
            <person name="Malagon F."/>
            <person name="Baker J.D."/>
            <person name="Prince J.S."/>
            <person name="Klaus J.S."/>
            <person name="Adhya S.L."/>
        </authorList>
    </citation>
    <scope>NUCLEOTIDE SEQUENCE [LARGE SCALE GENOMIC DNA]</scope>
</reference>
<proteinExistence type="predicted"/>
<organism evidence="1 2">
    <name type="scientific">Escherichia phage phiSUSP1</name>
    <dbReference type="NCBI Taxonomy" id="1718606"/>
    <lineage>
        <taxon>Viruses</taxon>
        <taxon>Duplodnaviria</taxon>
        <taxon>Heunggongvirae</taxon>
        <taxon>Uroviricota</taxon>
        <taxon>Caudoviricetes</taxon>
        <taxon>Andersonviridae</taxon>
        <taxon>Ounavirinae</taxon>
        <taxon>Mooglevirus</taxon>
        <taxon>Mooglevirus susp1</taxon>
        <taxon>Suspvirus SUSP1</taxon>
    </lineage>
</organism>